<evidence type="ECO:0000313" key="2">
    <source>
        <dbReference type="Proteomes" id="UP001597205"/>
    </source>
</evidence>
<dbReference type="Proteomes" id="UP001597205">
    <property type="component" value="Unassembled WGS sequence"/>
</dbReference>
<evidence type="ECO:0008006" key="3">
    <source>
        <dbReference type="Google" id="ProtNLM"/>
    </source>
</evidence>
<evidence type="ECO:0000313" key="1">
    <source>
        <dbReference type="EMBL" id="MFD1165852.1"/>
    </source>
</evidence>
<organism evidence="1 2">
    <name type="scientific">Sphingobacterium daejeonense</name>
    <dbReference type="NCBI Taxonomy" id="371142"/>
    <lineage>
        <taxon>Bacteria</taxon>
        <taxon>Pseudomonadati</taxon>
        <taxon>Bacteroidota</taxon>
        <taxon>Sphingobacteriia</taxon>
        <taxon>Sphingobacteriales</taxon>
        <taxon>Sphingobacteriaceae</taxon>
        <taxon>Sphingobacterium</taxon>
    </lineage>
</organism>
<protein>
    <recommendedName>
        <fullName evidence="3">DUF4905 domain-containing protein</fullName>
    </recommendedName>
</protein>
<name>A0ABW3RMF1_9SPHI</name>
<keyword evidence="2" id="KW-1185">Reference proteome</keyword>
<accession>A0ABW3RMF1</accession>
<dbReference type="EMBL" id="JBHTKY010000012">
    <property type="protein sequence ID" value="MFD1165852.1"/>
    <property type="molecule type" value="Genomic_DNA"/>
</dbReference>
<dbReference type="RefSeq" id="WP_380896119.1">
    <property type="nucleotide sequence ID" value="NZ_JBHTKY010000012.1"/>
</dbReference>
<comment type="caution">
    <text evidence="1">The sequence shown here is derived from an EMBL/GenBank/DDBJ whole genome shotgun (WGS) entry which is preliminary data.</text>
</comment>
<gene>
    <name evidence="1" type="ORF">ACFQ2C_09580</name>
</gene>
<sequence>MTKYTINKIFEKAFPTNIWKIEIDSNKPYVAVETRDVETTLASFFVFDFEGNCLMSPCQADGKEWTLDSIQDGYMILKRFGEQTPVQEGIQIIQILNNEVIFHSYEFVLLDVFNGFIHARHRSISSGESIAIDIHNGEYSTSAERIFDMASNKVQYPVTYQQTPRFLKHEHAVGPLWLSKCGHHFLWCYHKKNKDRFDLCLATSNLNQILDQQVILKDMEKMIPQPYFQLGNQVFFMSFNKREIVSYLV</sequence>
<reference evidence="2" key="1">
    <citation type="journal article" date="2019" name="Int. J. Syst. Evol. Microbiol.">
        <title>The Global Catalogue of Microorganisms (GCM) 10K type strain sequencing project: providing services to taxonomists for standard genome sequencing and annotation.</title>
        <authorList>
            <consortium name="The Broad Institute Genomics Platform"/>
            <consortium name="The Broad Institute Genome Sequencing Center for Infectious Disease"/>
            <person name="Wu L."/>
            <person name="Ma J."/>
        </authorList>
    </citation>
    <scope>NUCLEOTIDE SEQUENCE [LARGE SCALE GENOMIC DNA]</scope>
    <source>
        <strain evidence="2">CCUG 52468</strain>
    </source>
</reference>
<proteinExistence type="predicted"/>